<comment type="caution">
    <text evidence="2">The sequence shown here is derived from an EMBL/GenBank/DDBJ whole genome shotgun (WGS) entry which is preliminary data.</text>
</comment>
<evidence type="ECO:0000313" key="3">
    <source>
        <dbReference type="Proteomes" id="UP001564408"/>
    </source>
</evidence>
<evidence type="ECO:0000313" key="2">
    <source>
        <dbReference type="EMBL" id="MEY6432388.1"/>
    </source>
</evidence>
<dbReference type="InterPro" id="IPR021212">
    <property type="entry name" value="DUF2760"/>
</dbReference>
<name>A0ABV4BGG4_9GAMM</name>
<protein>
    <submittedName>
        <fullName evidence="2">DUF2760 domain-containing protein</fullName>
    </submittedName>
</protein>
<dbReference type="RefSeq" id="WP_369666776.1">
    <property type="nucleotide sequence ID" value="NZ_JBDKXB010000008.1"/>
</dbReference>
<dbReference type="Pfam" id="PF10816">
    <property type="entry name" value="DUF2760"/>
    <property type="match status" value="1"/>
</dbReference>
<feature type="domain" description="DUF2760" evidence="1">
    <location>
        <begin position="52"/>
        <end position="174"/>
    </location>
</feature>
<accession>A0ABV4BGG4</accession>
<organism evidence="2 3">
    <name type="scientific">Thioalkalicoccus limnaeus</name>
    <dbReference type="NCBI Taxonomy" id="120681"/>
    <lineage>
        <taxon>Bacteria</taxon>
        <taxon>Pseudomonadati</taxon>
        <taxon>Pseudomonadota</taxon>
        <taxon>Gammaproteobacteria</taxon>
        <taxon>Chromatiales</taxon>
        <taxon>Chromatiaceae</taxon>
        <taxon>Thioalkalicoccus</taxon>
    </lineage>
</organism>
<dbReference type="EMBL" id="JBDKXB010000008">
    <property type="protein sequence ID" value="MEY6432388.1"/>
    <property type="molecule type" value="Genomic_DNA"/>
</dbReference>
<proteinExistence type="predicted"/>
<keyword evidence="3" id="KW-1185">Reference proteome</keyword>
<gene>
    <name evidence="2" type="ORF">ABC977_08220</name>
</gene>
<reference evidence="2 3" key="1">
    <citation type="submission" date="2024-05" db="EMBL/GenBank/DDBJ databases">
        <title>Genome Sequence and Characterization of the New Strain Purple Sulfur Bacterium of Genus Thioalkalicoccus.</title>
        <authorList>
            <person name="Bryantseva I.A."/>
            <person name="Kyndt J.A."/>
            <person name="Imhoff J.F."/>
        </authorList>
    </citation>
    <scope>NUCLEOTIDE SEQUENCE [LARGE SCALE GENOMIC DNA]</scope>
    <source>
        <strain evidence="2 3">Um2</strain>
    </source>
</reference>
<dbReference type="Proteomes" id="UP001564408">
    <property type="component" value="Unassembled WGS sequence"/>
</dbReference>
<sequence>MSDQSLPLLKRLLLAARAFLRIVQDREQAAAWIKIERQALLGRSTALADTPPDAALLLLSLLQKEGRLVDFAKQDLTRFSDEEVGAAARVVHQGCGRVLADYFRIAPVRDEPEGAQITLPPGFDPAATRPTGHLVGEPPFSGRLVHRGWRATEVRLPQVGTGHDQSIIAAAEVEL</sequence>
<evidence type="ECO:0000259" key="1">
    <source>
        <dbReference type="Pfam" id="PF10816"/>
    </source>
</evidence>